<evidence type="ECO:0000256" key="1">
    <source>
        <dbReference type="SAM" id="Phobius"/>
    </source>
</evidence>
<keyword evidence="3" id="KW-1185">Reference proteome</keyword>
<feature type="transmembrane region" description="Helical" evidence="1">
    <location>
        <begin position="16"/>
        <end position="39"/>
    </location>
</feature>
<dbReference type="EMBL" id="ML736235">
    <property type="protein sequence ID" value="KAE8376701.1"/>
    <property type="molecule type" value="Genomic_DNA"/>
</dbReference>
<dbReference type="AlphaFoldDB" id="A0A5N7B3X9"/>
<dbReference type="Proteomes" id="UP000326198">
    <property type="component" value="Unassembled WGS sequence"/>
</dbReference>
<accession>A0A5N7B3X9</accession>
<reference evidence="2 3" key="1">
    <citation type="submission" date="2019-04" db="EMBL/GenBank/DDBJ databases">
        <title>Friends and foes A comparative genomics studyof 23 Aspergillus species from section Flavi.</title>
        <authorList>
            <consortium name="DOE Joint Genome Institute"/>
            <person name="Kjaerbolling I."/>
            <person name="Vesth T."/>
            <person name="Frisvad J.C."/>
            <person name="Nybo J.L."/>
            <person name="Theobald S."/>
            <person name="Kildgaard S."/>
            <person name="Isbrandt T."/>
            <person name="Kuo A."/>
            <person name="Sato A."/>
            <person name="Lyhne E.K."/>
            <person name="Kogle M.E."/>
            <person name="Wiebenga A."/>
            <person name="Kun R.S."/>
            <person name="Lubbers R.J."/>
            <person name="Makela M.R."/>
            <person name="Barry K."/>
            <person name="Chovatia M."/>
            <person name="Clum A."/>
            <person name="Daum C."/>
            <person name="Haridas S."/>
            <person name="He G."/>
            <person name="LaButti K."/>
            <person name="Lipzen A."/>
            <person name="Mondo S."/>
            <person name="Riley R."/>
            <person name="Salamov A."/>
            <person name="Simmons B.A."/>
            <person name="Magnuson J.K."/>
            <person name="Henrissat B."/>
            <person name="Mortensen U.H."/>
            <person name="Larsen T.O."/>
            <person name="Devries R.P."/>
            <person name="Grigoriev I.V."/>
            <person name="Machida M."/>
            <person name="Baker S.E."/>
            <person name="Andersen M.R."/>
        </authorList>
    </citation>
    <scope>NUCLEOTIDE SEQUENCE [LARGE SCALE GENOMIC DNA]</scope>
    <source>
        <strain evidence="2 3">IBT 29228</strain>
    </source>
</reference>
<evidence type="ECO:0000313" key="3">
    <source>
        <dbReference type="Proteomes" id="UP000326198"/>
    </source>
</evidence>
<keyword evidence="1" id="KW-1133">Transmembrane helix</keyword>
<name>A0A5N7B3X9_9EURO</name>
<proteinExistence type="predicted"/>
<keyword evidence="1" id="KW-0472">Membrane</keyword>
<organism evidence="2 3">
    <name type="scientific">Aspergillus bertholletiae</name>
    <dbReference type="NCBI Taxonomy" id="1226010"/>
    <lineage>
        <taxon>Eukaryota</taxon>
        <taxon>Fungi</taxon>
        <taxon>Dikarya</taxon>
        <taxon>Ascomycota</taxon>
        <taxon>Pezizomycotina</taxon>
        <taxon>Eurotiomycetes</taxon>
        <taxon>Eurotiomycetidae</taxon>
        <taxon>Eurotiales</taxon>
        <taxon>Aspergillaceae</taxon>
        <taxon>Aspergillus</taxon>
        <taxon>Aspergillus subgen. Circumdati</taxon>
    </lineage>
</organism>
<sequence>MTSADSYVTRDLRAKFWWSIAVLVLAWPARTIGHGFLLAELLVSKSKGMISIHRCPSDTLEGLEWLLYGMYRINLSATVDFFWI</sequence>
<keyword evidence="1" id="KW-0812">Transmembrane</keyword>
<protein>
    <submittedName>
        <fullName evidence="2">Uncharacterized protein</fullName>
    </submittedName>
</protein>
<evidence type="ECO:0000313" key="2">
    <source>
        <dbReference type="EMBL" id="KAE8376701.1"/>
    </source>
</evidence>
<gene>
    <name evidence="2" type="ORF">BDV26DRAFT_230066</name>
</gene>